<dbReference type="EMBL" id="WTXG01000264">
    <property type="protein sequence ID" value="KAI0289923.1"/>
    <property type="molecule type" value="Genomic_DNA"/>
</dbReference>
<evidence type="ECO:0000313" key="1">
    <source>
        <dbReference type="EMBL" id="KAI0289923.1"/>
    </source>
</evidence>
<proteinExistence type="predicted"/>
<organism evidence="1 2">
    <name type="scientific">Multifurca ochricompacta</name>
    <dbReference type="NCBI Taxonomy" id="376703"/>
    <lineage>
        <taxon>Eukaryota</taxon>
        <taxon>Fungi</taxon>
        <taxon>Dikarya</taxon>
        <taxon>Basidiomycota</taxon>
        <taxon>Agaricomycotina</taxon>
        <taxon>Agaricomycetes</taxon>
        <taxon>Russulales</taxon>
        <taxon>Russulaceae</taxon>
        <taxon>Multifurca</taxon>
    </lineage>
</organism>
<reference evidence="1" key="1">
    <citation type="journal article" date="2022" name="New Phytol.">
        <title>Evolutionary transition to the ectomycorrhizal habit in the genomes of a hyperdiverse lineage of mushroom-forming fungi.</title>
        <authorList>
            <person name="Looney B."/>
            <person name="Miyauchi S."/>
            <person name="Morin E."/>
            <person name="Drula E."/>
            <person name="Courty P.E."/>
            <person name="Kohler A."/>
            <person name="Kuo A."/>
            <person name="LaButti K."/>
            <person name="Pangilinan J."/>
            <person name="Lipzen A."/>
            <person name="Riley R."/>
            <person name="Andreopoulos W."/>
            <person name="He G."/>
            <person name="Johnson J."/>
            <person name="Nolan M."/>
            <person name="Tritt A."/>
            <person name="Barry K.W."/>
            <person name="Grigoriev I.V."/>
            <person name="Nagy L.G."/>
            <person name="Hibbett D."/>
            <person name="Henrissat B."/>
            <person name="Matheny P.B."/>
            <person name="Labbe J."/>
            <person name="Martin F.M."/>
        </authorList>
    </citation>
    <scope>NUCLEOTIDE SEQUENCE</scope>
    <source>
        <strain evidence="1">BPL690</strain>
    </source>
</reference>
<dbReference type="Proteomes" id="UP001203297">
    <property type="component" value="Unassembled WGS sequence"/>
</dbReference>
<dbReference type="AlphaFoldDB" id="A0AAD4LWG5"/>
<protein>
    <submittedName>
        <fullName evidence="1">Uncharacterized protein</fullName>
    </submittedName>
</protein>
<comment type="caution">
    <text evidence="1">The sequence shown here is derived from an EMBL/GenBank/DDBJ whole genome shotgun (WGS) entry which is preliminary data.</text>
</comment>
<keyword evidence="2" id="KW-1185">Reference proteome</keyword>
<evidence type="ECO:0000313" key="2">
    <source>
        <dbReference type="Proteomes" id="UP001203297"/>
    </source>
</evidence>
<sequence>MSVRQNKKRKAKSNRERTITALTIIEDIPSHLKRSPFSIADHDQVQPTAPLTFPFPVTSSSGSVVGNPVAASPQVVASPIYLHHPSVRYESFLAGMQHPQQAHFFPQSLPSPRPG</sequence>
<gene>
    <name evidence="1" type="ORF">B0F90DRAFT_677308</name>
</gene>
<name>A0AAD4LWG5_9AGAM</name>
<accession>A0AAD4LWG5</accession>